<dbReference type="InterPro" id="IPR020100">
    <property type="entry name" value="Glc-repressible_Grg1"/>
</dbReference>
<comment type="caution">
    <text evidence="2">The sequence shown here is derived from an EMBL/GenBank/DDBJ whole genome shotgun (WGS) entry which is preliminary data.</text>
</comment>
<accession>A0A2K3Q6W7</accession>
<dbReference type="Proteomes" id="UP000236621">
    <property type="component" value="Unassembled WGS sequence"/>
</dbReference>
<dbReference type="OrthoDB" id="10039103at2759"/>
<dbReference type="Pfam" id="PF11034">
    <property type="entry name" value="Grg1"/>
    <property type="match status" value="1"/>
</dbReference>
<protein>
    <submittedName>
        <fullName evidence="2">Uncharacterized protein</fullName>
    </submittedName>
</protein>
<feature type="region of interest" description="Disordered" evidence="1">
    <location>
        <begin position="1"/>
        <end position="64"/>
    </location>
</feature>
<dbReference type="EMBL" id="NRSZ01001108">
    <property type="protein sequence ID" value="PNY23322.1"/>
    <property type="molecule type" value="Genomic_DNA"/>
</dbReference>
<sequence>MSSFKTATPHVLHDGGCLDTSGASKDANKDAKAGNVNVGTRLTAAKDAADDNMDQERGEPRGQG</sequence>
<evidence type="ECO:0000256" key="1">
    <source>
        <dbReference type="SAM" id="MobiDB-lite"/>
    </source>
</evidence>
<name>A0A2K3Q6W7_9HYPO</name>
<evidence type="ECO:0000313" key="3">
    <source>
        <dbReference type="Proteomes" id="UP000236621"/>
    </source>
</evidence>
<proteinExistence type="predicted"/>
<organism evidence="2 3">
    <name type="scientific">Tolypocladium capitatum</name>
    <dbReference type="NCBI Taxonomy" id="45235"/>
    <lineage>
        <taxon>Eukaryota</taxon>
        <taxon>Fungi</taxon>
        <taxon>Dikarya</taxon>
        <taxon>Ascomycota</taxon>
        <taxon>Pezizomycotina</taxon>
        <taxon>Sordariomycetes</taxon>
        <taxon>Hypocreomycetidae</taxon>
        <taxon>Hypocreales</taxon>
        <taxon>Ophiocordycipitaceae</taxon>
        <taxon>Tolypocladium</taxon>
    </lineage>
</organism>
<dbReference type="AlphaFoldDB" id="A0A2K3Q6W7"/>
<feature type="compositionally biased region" description="Basic and acidic residues" evidence="1">
    <location>
        <begin position="54"/>
        <end position="64"/>
    </location>
</feature>
<reference evidence="2 3" key="1">
    <citation type="submission" date="2017-08" db="EMBL/GenBank/DDBJ databases">
        <title>Harnessing the power of phylogenomics to disentangle the directionality and signatures of interkingdom host jumping in the parasitic fungal genus Tolypocladium.</title>
        <authorList>
            <person name="Quandt C.A."/>
            <person name="Patterson W."/>
            <person name="Spatafora J.W."/>
        </authorList>
    </citation>
    <scope>NUCLEOTIDE SEQUENCE [LARGE SCALE GENOMIC DNA]</scope>
    <source>
        <strain evidence="2 3">CBS 113982</strain>
    </source>
</reference>
<keyword evidence="3" id="KW-1185">Reference proteome</keyword>
<evidence type="ECO:0000313" key="2">
    <source>
        <dbReference type="EMBL" id="PNY23322.1"/>
    </source>
</evidence>
<gene>
    <name evidence="2" type="ORF">TCAP_06730</name>
</gene>